<dbReference type="SMART" id="SM00895">
    <property type="entry name" value="FCD"/>
    <property type="match status" value="1"/>
</dbReference>
<dbReference type="FunCoup" id="A0A3N1GXE5">
    <property type="interactions" value="13"/>
</dbReference>
<sequence length="230" mass="24559">MNEAQGRGAPVRKAPGVTDAVTARFHEAIASGEWPVGRRIPVEAELMRWVGAGRNTVREAVQSLVQAGLVRREQGRGTFVIARSELVRSLTRRATRASRRDVLELRTALDGAASAIAAGRRDAEDVAALEAALAARARTWAAADRTARVEADVALHRAVVAATHNELLAELYDGLVPLYAETLADDVDHEHDPHAAEHEQLVRAVVDGDGAGARAAVTAMLQPLIDDLPA</sequence>
<dbReference type="PANTHER" id="PTHR43537:SF47">
    <property type="entry name" value="REGULATORY PROTEIN GNTR HTH"/>
    <property type="match status" value="1"/>
</dbReference>
<evidence type="ECO:0000313" key="6">
    <source>
        <dbReference type="Proteomes" id="UP000276232"/>
    </source>
</evidence>
<evidence type="ECO:0000259" key="4">
    <source>
        <dbReference type="PROSITE" id="PS50949"/>
    </source>
</evidence>
<evidence type="ECO:0000313" key="5">
    <source>
        <dbReference type="EMBL" id="ROP34742.1"/>
    </source>
</evidence>
<protein>
    <submittedName>
        <fullName evidence="5">DNA-binding FadR family transcriptional regulator</fullName>
    </submittedName>
</protein>
<dbReference type="GO" id="GO:0003677">
    <property type="term" value="F:DNA binding"/>
    <property type="evidence" value="ECO:0007669"/>
    <property type="project" value="UniProtKB-KW"/>
</dbReference>
<dbReference type="Gene3D" id="1.10.10.10">
    <property type="entry name" value="Winged helix-like DNA-binding domain superfamily/Winged helix DNA-binding domain"/>
    <property type="match status" value="1"/>
</dbReference>
<dbReference type="Pfam" id="PF07729">
    <property type="entry name" value="FCD"/>
    <property type="match status" value="1"/>
</dbReference>
<proteinExistence type="predicted"/>
<dbReference type="PANTHER" id="PTHR43537">
    <property type="entry name" value="TRANSCRIPTIONAL REGULATOR, GNTR FAMILY"/>
    <property type="match status" value="1"/>
</dbReference>
<dbReference type="OrthoDB" id="5450856at2"/>
<keyword evidence="2 5" id="KW-0238">DNA-binding</keyword>
<dbReference type="PROSITE" id="PS50949">
    <property type="entry name" value="HTH_GNTR"/>
    <property type="match status" value="1"/>
</dbReference>
<dbReference type="PRINTS" id="PR00035">
    <property type="entry name" value="HTHGNTR"/>
</dbReference>
<dbReference type="GO" id="GO:0003700">
    <property type="term" value="F:DNA-binding transcription factor activity"/>
    <property type="evidence" value="ECO:0007669"/>
    <property type="project" value="InterPro"/>
</dbReference>
<dbReference type="InParanoid" id="A0A3N1GXE5"/>
<comment type="caution">
    <text evidence="5">The sequence shown here is derived from an EMBL/GenBank/DDBJ whole genome shotgun (WGS) entry which is preliminary data.</text>
</comment>
<accession>A0A3N1GXE5</accession>
<dbReference type="SUPFAM" id="SSF48008">
    <property type="entry name" value="GntR ligand-binding domain-like"/>
    <property type="match status" value="1"/>
</dbReference>
<dbReference type="CDD" id="cd07377">
    <property type="entry name" value="WHTH_GntR"/>
    <property type="match status" value="1"/>
</dbReference>
<evidence type="ECO:0000256" key="1">
    <source>
        <dbReference type="ARBA" id="ARBA00023015"/>
    </source>
</evidence>
<dbReference type="Proteomes" id="UP000276232">
    <property type="component" value="Unassembled WGS sequence"/>
</dbReference>
<dbReference type="Pfam" id="PF00392">
    <property type="entry name" value="GntR"/>
    <property type="match status" value="1"/>
</dbReference>
<dbReference type="InterPro" id="IPR008920">
    <property type="entry name" value="TF_FadR/GntR_C"/>
</dbReference>
<dbReference type="Gene3D" id="1.20.120.530">
    <property type="entry name" value="GntR ligand-binding domain-like"/>
    <property type="match status" value="1"/>
</dbReference>
<keyword evidence="3" id="KW-0804">Transcription</keyword>
<dbReference type="InterPro" id="IPR011711">
    <property type="entry name" value="GntR_C"/>
</dbReference>
<name>A0A3N1GXE5_9ACTN</name>
<dbReference type="InterPro" id="IPR000524">
    <property type="entry name" value="Tscrpt_reg_HTH_GntR"/>
</dbReference>
<dbReference type="InterPro" id="IPR036388">
    <property type="entry name" value="WH-like_DNA-bd_sf"/>
</dbReference>
<dbReference type="EMBL" id="RJKN01000006">
    <property type="protein sequence ID" value="ROP34742.1"/>
    <property type="molecule type" value="Genomic_DNA"/>
</dbReference>
<dbReference type="SUPFAM" id="SSF46785">
    <property type="entry name" value="Winged helix' DNA-binding domain"/>
    <property type="match status" value="1"/>
</dbReference>
<evidence type="ECO:0000256" key="2">
    <source>
        <dbReference type="ARBA" id="ARBA00023125"/>
    </source>
</evidence>
<organism evidence="5 6">
    <name type="scientific">Pseudokineococcus lusitanus</name>
    <dbReference type="NCBI Taxonomy" id="763993"/>
    <lineage>
        <taxon>Bacteria</taxon>
        <taxon>Bacillati</taxon>
        <taxon>Actinomycetota</taxon>
        <taxon>Actinomycetes</taxon>
        <taxon>Kineosporiales</taxon>
        <taxon>Kineosporiaceae</taxon>
        <taxon>Pseudokineococcus</taxon>
    </lineage>
</organism>
<dbReference type="SMART" id="SM00345">
    <property type="entry name" value="HTH_GNTR"/>
    <property type="match status" value="1"/>
</dbReference>
<gene>
    <name evidence="5" type="ORF">EDC03_2564</name>
</gene>
<evidence type="ECO:0000256" key="3">
    <source>
        <dbReference type="ARBA" id="ARBA00023163"/>
    </source>
</evidence>
<dbReference type="InterPro" id="IPR036390">
    <property type="entry name" value="WH_DNA-bd_sf"/>
</dbReference>
<keyword evidence="1" id="KW-0805">Transcription regulation</keyword>
<keyword evidence="6" id="KW-1185">Reference proteome</keyword>
<dbReference type="AlphaFoldDB" id="A0A3N1GXE5"/>
<feature type="domain" description="HTH gntR-type" evidence="4">
    <location>
        <begin position="15"/>
        <end position="83"/>
    </location>
</feature>
<dbReference type="RefSeq" id="WP_123380619.1">
    <property type="nucleotide sequence ID" value="NZ_RJKN01000006.1"/>
</dbReference>
<reference evidence="5 6" key="1">
    <citation type="journal article" date="2015" name="Stand. Genomic Sci.">
        <title>Genomic Encyclopedia of Bacterial and Archaeal Type Strains, Phase III: the genomes of soil and plant-associated and newly described type strains.</title>
        <authorList>
            <person name="Whitman W.B."/>
            <person name="Woyke T."/>
            <person name="Klenk H.P."/>
            <person name="Zhou Y."/>
            <person name="Lilburn T.G."/>
            <person name="Beck B.J."/>
            <person name="De Vos P."/>
            <person name="Vandamme P."/>
            <person name="Eisen J.A."/>
            <person name="Garrity G."/>
            <person name="Hugenholtz P."/>
            <person name="Kyrpides N.C."/>
        </authorList>
    </citation>
    <scope>NUCLEOTIDE SEQUENCE [LARGE SCALE GENOMIC DNA]</scope>
    <source>
        <strain evidence="5 6">CECT 7306</strain>
    </source>
</reference>